<keyword evidence="2" id="KW-1185">Reference proteome</keyword>
<name>A0A4Y2JU66_ARAVE</name>
<protein>
    <submittedName>
        <fullName evidence="1">Uncharacterized protein</fullName>
    </submittedName>
</protein>
<sequence>MGIKWMPTSGAQTVARNFDFPFLGAGPEIVFPYYRARSRRGNGVDETDVSTIERDIRMARVSNISYRLSLPPLSEEEVFGADYSKNELIKLKVGGGEEDLVFRLVSNAFRR</sequence>
<dbReference type="Proteomes" id="UP000499080">
    <property type="component" value="Unassembled WGS sequence"/>
</dbReference>
<gene>
    <name evidence="1" type="ORF">AVEN_213006_1</name>
</gene>
<evidence type="ECO:0000313" key="2">
    <source>
        <dbReference type="Proteomes" id="UP000499080"/>
    </source>
</evidence>
<dbReference type="AlphaFoldDB" id="A0A4Y2JU66"/>
<reference evidence="1 2" key="1">
    <citation type="journal article" date="2019" name="Sci. Rep.">
        <title>Orb-weaving spider Araneus ventricosus genome elucidates the spidroin gene catalogue.</title>
        <authorList>
            <person name="Kono N."/>
            <person name="Nakamura H."/>
            <person name="Ohtoshi R."/>
            <person name="Moran D.A.P."/>
            <person name="Shinohara A."/>
            <person name="Yoshida Y."/>
            <person name="Fujiwara M."/>
            <person name="Mori M."/>
            <person name="Tomita M."/>
            <person name="Arakawa K."/>
        </authorList>
    </citation>
    <scope>NUCLEOTIDE SEQUENCE [LARGE SCALE GENOMIC DNA]</scope>
</reference>
<evidence type="ECO:0000313" key="1">
    <source>
        <dbReference type="EMBL" id="GBM93345.1"/>
    </source>
</evidence>
<accession>A0A4Y2JU66</accession>
<comment type="caution">
    <text evidence="1">The sequence shown here is derived from an EMBL/GenBank/DDBJ whole genome shotgun (WGS) entry which is preliminary data.</text>
</comment>
<proteinExistence type="predicted"/>
<organism evidence="1 2">
    <name type="scientific">Araneus ventricosus</name>
    <name type="common">Orbweaver spider</name>
    <name type="synonym">Epeira ventricosa</name>
    <dbReference type="NCBI Taxonomy" id="182803"/>
    <lineage>
        <taxon>Eukaryota</taxon>
        <taxon>Metazoa</taxon>
        <taxon>Ecdysozoa</taxon>
        <taxon>Arthropoda</taxon>
        <taxon>Chelicerata</taxon>
        <taxon>Arachnida</taxon>
        <taxon>Araneae</taxon>
        <taxon>Araneomorphae</taxon>
        <taxon>Entelegynae</taxon>
        <taxon>Araneoidea</taxon>
        <taxon>Araneidae</taxon>
        <taxon>Araneus</taxon>
    </lineage>
</organism>
<dbReference type="EMBL" id="BGPR01003867">
    <property type="protein sequence ID" value="GBM93345.1"/>
    <property type="molecule type" value="Genomic_DNA"/>
</dbReference>